<dbReference type="Proteomes" id="UP000826725">
    <property type="component" value="Chromosome"/>
</dbReference>
<reference evidence="3" key="1">
    <citation type="submission" date="2020-09" db="EMBL/GenBank/DDBJ databases">
        <title>Desulfogranum mesoprofundum gen. nov., sp. nov., a novel mesophilic, sulfate-reducing chemolithoautotroph isolated from a deep-sea hydrothermal vent chimney in the Suiyo Seamount.</title>
        <authorList>
            <person name="Hashimoto Y."/>
            <person name="Nakagawa S."/>
        </authorList>
    </citation>
    <scope>NUCLEOTIDE SEQUENCE</scope>
    <source>
        <strain evidence="3">KT2</strain>
    </source>
</reference>
<name>A0A8D5FI71_9BACT</name>
<evidence type="ECO:0000313" key="4">
    <source>
        <dbReference type="Proteomes" id="UP000826725"/>
    </source>
</evidence>
<evidence type="ECO:0000313" key="3">
    <source>
        <dbReference type="EMBL" id="BCL62082.1"/>
    </source>
</evidence>
<gene>
    <name evidence="3" type="ORF">DGMP_27750</name>
</gene>
<dbReference type="RefSeq" id="WP_228854481.1">
    <property type="nucleotide sequence ID" value="NZ_AP024086.1"/>
</dbReference>
<evidence type="ECO:0008006" key="5">
    <source>
        <dbReference type="Google" id="ProtNLM"/>
    </source>
</evidence>
<keyword evidence="2" id="KW-0732">Signal</keyword>
<feature type="chain" id="PRO_5034532448" description="Transmembrane protein" evidence="2">
    <location>
        <begin position="27"/>
        <end position="256"/>
    </location>
</feature>
<dbReference type="Pfam" id="PF09608">
    <property type="entry name" value="Alph_Pro_TM"/>
    <property type="match status" value="1"/>
</dbReference>
<proteinExistence type="predicted"/>
<feature type="signal peptide" evidence="2">
    <location>
        <begin position="1"/>
        <end position="26"/>
    </location>
</feature>
<organism evidence="3 4">
    <name type="scientific">Desulfomarina profundi</name>
    <dbReference type="NCBI Taxonomy" id="2772557"/>
    <lineage>
        <taxon>Bacteria</taxon>
        <taxon>Pseudomonadati</taxon>
        <taxon>Thermodesulfobacteriota</taxon>
        <taxon>Desulfobulbia</taxon>
        <taxon>Desulfobulbales</taxon>
        <taxon>Desulfobulbaceae</taxon>
        <taxon>Desulfomarina</taxon>
    </lineage>
</organism>
<accession>A0A8D5FI71</accession>
<keyword evidence="4" id="KW-1185">Reference proteome</keyword>
<feature type="transmembrane region" description="Helical" evidence="1">
    <location>
        <begin position="229"/>
        <end position="250"/>
    </location>
</feature>
<sequence>MRTYSFKLILLLILAALPLTQLSAMADENITISVSPSPLLIGAQYNGADLTVKGTIPAGSDVVIRFTGEPEELHLREKGKAFNLLWMNVGTVTFDNVPKVLLIETSRPFEELGPEAKTLQLDSLHNTVEVTKPASSEDIDLVHELLLLKKEESLYSEKIGGIVLGPDSGPTRTFTATLKLPSALAPGEYQVEATAFRDGKLVADSRVDMEARLDGFPLWLSNMAFNNSLLYGILAVVIAIFSGLVIGLIFQSKGAH</sequence>
<dbReference type="InterPro" id="IPR019088">
    <property type="entry name" value="CHP02186-rel_TM"/>
</dbReference>
<keyword evidence="1" id="KW-0472">Membrane</keyword>
<evidence type="ECO:0000256" key="2">
    <source>
        <dbReference type="SAM" id="SignalP"/>
    </source>
</evidence>
<keyword evidence="1" id="KW-1133">Transmembrane helix</keyword>
<evidence type="ECO:0000256" key="1">
    <source>
        <dbReference type="SAM" id="Phobius"/>
    </source>
</evidence>
<keyword evidence="1" id="KW-0812">Transmembrane</keyword>
<protein>
    <recommendedName>
        <fullName evidence="5">Transmembrane protein</fullName>
    </recommendedName>
</protein>
<dbReference type="EMBL" id="AP024086">
    <property type="protein sequence ID" value="BCL62082.1"/>
    <property type="molecule type" value="Genomic_DNA"/>
</dbReference>
<dbReference type="AlphaFoldDB" id="A0A8D5FI71"/>
<dbReference type="KEGG" id="dbk:DGMP_27750"/>